<sequence length="1949" mass="220504">MPLEYGYITDTEDESFEALLPHVSDSEEGSEIFWSPDNHHIHTHRRRSVGFSDFPHLTSRVLPQDEPVDSVQLQQPEKPRPSPQQARRSLRPRTAMQINPYQYEQRLYEAQCRLRGIKPVRLPRSVLVEAARDPDDPEKSETQRPLSQNDPSSPPPVHNKHAKRLHRRPTAPEQVSQQRASLSKKRHRKTWRIIVEDDPESQSGPSQDSQNSHHSQSQPLQQSQHSQSMLTEIPEASDHDSDEETERLKELARYRRKLKGILPPSFLTLDKLKKSSKKSTTNKHTARPKPVQLHHRRDRHTNGDQPETILHGFGPHDEASSPISTAAQAHNSSDESAESGKEGQEPPVSNHILTPPISDVSDGEVYEKDSIDYMLQPRAATKRVRRTRSRPHRKVAHHSRSRKPLTGRSEPNTVSHSAKSRISHASSVHRERRKSPRLSIVGALRQVSSRPRKELPAFLKIADRTARDSGMTDLYLPNSQSLILLSDDETELHRPIDSDAPSEALQVAKALSTGTRRRLGSKTAPTGIPLYTYAYVSDPRDKPTKLKTKEKQKPKQKPKRSKGVYLTQRLIIHDEMFPADLEELAGDYAYKIHRYGPPAKPIVHNLTQTASTAARPAAVAPKHTVYAPLTSTPVSSQDIPRHYENNAPSQEPVTKRKQHAFLKQSQQTHKHASTEYNTESSYNAHIFFKGKYSDTENFGQQPLDKCPLLSLDGLLSSSSIRDFLLNKDAYGPLSVAAHDGVFEQGRYNVGYMSLSRKCDEIASQLERRLDHLAELPQHTCEASVSYSVEIASGLLRIDLENRNGLEEFIQSVDELSVLLNEFLQTYKESDHKTDLDDTVLFICFQLSVCLLWFLVVYLRYEQETVLAMIDRNLNTLLETLTTTSVDLLAKEFKQSKKLNLPLPFHASLAFESWLVIINVCDQLCELVSGCLPFWDHFNAALPMINLPTESLTAEMFDSTWKALLVVSSIASCTSDAIISRPELNNWTLVDFIMKHIIGVASKTFESATLSRYLCANLGRCLNLLNIWKWPVNKSLVVALYKFFAARGFEDVEETAKRRLPEFIFHDKSNAESLCTVMPDDTCFHVYLKLAALSILRLNPITERGTLTSIVGLITPLHGRLYKMTNEMEVVDVECLCNTYSLLLTLFWSTPPKYRPSVGQLRDVIVFPDAHAIARSFAIKAWLCVAKILSTDAKEIQKTVPWYNLMANSLISDYQQLHTPVALPAHDRNVRVLSKLILDCLKNKTTIIENLDVLFPENGIALIDDTLLRFCLNQSQQISTKVSRQCLDFIRVYAAFCDSVAAMDLDLKLNLVDYTQDSFDDEKFAHDMILGDLEKWHKGRLQDLSTQNIGLVACLSRFIETALADDGILRVFVVDAISSCAGLVAYSVKHSETVLSPYIDDRRFWHSIAFSAHKIRYESLWMEKFIAIDAVITKWDESFFDSYFYTCISYYSLEDVRGYINAWLEFKARTDSRWSTIIAQIVSPGSENKNLFAIGSKELNSLRSTLVFKITLGFAEMSKESSTFKAFLNRHISSMIMTINLTRSFVKKETNEINCAAISRYDDSVHDMVLSVARAAGGLLDSSVMDKLLDLTPSTKDQASFFYRLRNYSNKDLSQRSNREMVASYFHALLESSLSQGTSAKVFTLLPESLIKLDMLSLGECSQLTGFIFNTLFVAYFSISRDSTVSLVYLPTLCEIACRYLALTTNIPMCLVNMLYFSYKHAMLSRGTTNSLRSTELQVIGAVQRFANCMLESLHTKEISVHSAKLTSLLASDVFVYSCRVIDVKVNGRQAMLSWLYENADVHFTSISSNFESSDVPAQFTAFLEPRCSYRLLSDTADDQWGMLSQGSEGYMNDNLVKINERSALYYTVESCLQAILQLTAYRVLTIPVPRKLFLSLKKFQSALEDSRFQAQKHAADLKPLLNNLIECILVNNGAITHSSHLQALIDSDF</sequence>
<reference evidence="3" key="1">
    <citation type="submission" date="2016-02" db="EMBL/GenBank/DDBJ databases">
        <title>Comparative genomics of biotechnologically important yeasts.</title>
        <authorList>
            <consortium name="DOE Joint Genome Institute"/>
            <person name="Riley R."/>
            <person name="Haridas S."/>
            <person name="Wolfe K.H."/>
            <person name="Lopes M.R."/>
            <person name="Hittinger C.T."/>
            <person name="Goker M."/>
            <person name="Salamov A."/>
            <person name="Wisecaver J."/>
            <person name="Long T.M."/>
            <person name="Aerts A.L."/>
            <person name="Barry K."/>
            <person name="Choi C."/>
            <person name="Clum A."/>
            <person name="Coughlan A.Y."/>
            <person name="Deshpande S."/>
            <person name="Douglass A.P."/>
            <person name="Hanson S.J."/>
            <person name="Klenk H.-P."/>
            <person name="Labutti K."/>
            <person name="Lapidus A."/>
            <person name="Lindquist E."/>
            <person name="Lipzen A."/>
            <person name="Meier-Kolthoff J.P."/>
            <person name="Ohm R.A."/>
            <person name="Otillar R.P."/>
            <person name="Pangilinan J."/>
            <person name="Peng Y."/>
            <person name="Rokas A."/>
            <person name="Rosa C.A."/>
            <person name="Scheuner C."/>
            <person name="Sibirny A.A."/>
            <person name="Slot J.C."/>
            <person name="Stielow J.B."/>
            <person name="Sun H."/>
            <person name="Kurtzman C.P."/>
            <person name="Blackwell M."/>
            <person name="Jeffries T.W."/>
            <person name="Grigoriev I.V."/>
        </authorList>
    </citation>
    <scope>NUCLEOTIDE SEQUENCE [LARGE SCALE GENOMIC DNA]</scope>
    <source>
        <strain evidence="3">NRRL Y-17796</strain>
    </source>
</reference>
<feature type="compositionally biased region" description="Polar residues" evidence="1">
    <location>
        <begin position="321"/>
        <end position="331"/>
    </location>
</feature>
<feature type="compositionally biased region" description="Basic residues" evidence="1">
    <location>
        <begin position="380"/>
        <end position="405"/>
    </location>
</feature>
<feature type="compositionally biased region" description="Basic and acidic residues" evidence="1">
    <location>
        <begin position="130"/>
        <end position="142"/>
    </location>
</feature>
<feature type="region of interest" description="Disordered" evidence="1">
    <location>
        <begin position="629"/>
        <end position="677"/>
    </location>
</feature>
<dbReference type="PANTHER" id="PTHR28122">
    <property type="entry name" value="E3 UBIQUITIN-PROTEIN LIGASE SUBSTRATE RECEPTOR MMS22"/>
    <property type="match status" value="1"/>
</dbReference>
<feature type="compositionally biased region" description="Basic and acidic residues" evidence="1">
    <location>
        <begin position="539"/>
        <end position="553"/>
    </location>
</feature>
<feature type="region of interest" description="Disordered" evidence="1">
    <location>
        <begin position="61"/>
        <end position="98"/>
    </location>
</feature>
<feature type="region of interest" description="Disordered" evidence="1">
    <location>
        <begin position="539"/>
        <end position="562"/>
    </location>
</feature>
<feature type="compositionally biased region" description="Basic residues" evidence="1">
    <location>
        <begin position="274"/>
        <end position="299"/>
    </location>
</feature>
<dbReference type="GO" id="GO:0000724">
    <property type="term" value="P:double-strand break repair via homologous recombination"/>
    <property type="evidence" value="ECO:0007669"/>
    <property type="project" value="TreeGrafter"/>
</dbReference>
<dbReference type="PANTHER" id="PTHR28122:SF1">
    <property type="entry name" value="E3 UBIQUITIN-PROTEIN LIGASE SUBSTRATE RECEPTOR MMS22"/>
    <property type="match status" value="1"/>
</dbReference>
<dbReference type="GO" id="GO:0005634">
    <property type="term" value="C:nucleus"/>
    <property type="evidence" value="ECO:0007669"/>
    <property type="project" value="InterPro"/>
</dbReference>
<keyword evidence="3" id="KW-1185">Reference proteome</keyword>
<dbReference type="GO" id="GO:0035361">
    <property type="term" value="C:Cul8-RING ubiquitin ligase complex"/>
    <property type="evidence" value="ECO:0007669"/>
    <property type="project" value="TreeGrafter"/>
</dbReference>
<feature type="compositionally biased region" description="Basic residues" evidence="1">
    <location>
        <begin position="182"/>
        <end position="191"/>
    </location>
</feature>
<dbReference type="Proteomes" id="UP000095023">
    <property type="component" value="Unassembled WGS sequence"/>
</dbReference>
<dbReference type="OrthoDB" id="2386201at2759"/>
<evidence type="ECO:0000313" key="2">
    <source>
        <dbReference type="EMBL" id="ODV91397.1"/>
    </source>
</evidence>
<evidence type="ECO:0000256" key="1">
    <source>
        <dbReference type="SAM" id="MobiDB-lite"/>
    </source>
</evidence>
<name>A0A1E4TI57_9ASCO</name>
<dbReference type="InterPro" id="IPR019021">
    <property type="entry name" value="Mms22"/>
</dbReference>
<accession>A0A1E4TI57</accession>
<evidence type="ECO:0000313" key="3">
    <source>
        <dbReference type="Proteomes" id="UP000095023"/>
    </source>
</evidence>
<feature type="region of interest" description="Disordered" evidence="1">
    <location>
        <begin position="128"/>
        <end position="250"/>
    </location>
</feature>
<gene>
    <name evidence="2" type="ORF">CANCADRAFT_32049</name>
</gene>
<feature type="region of interest" description="Disordered" evidence="1">
    <location>
        <begin position="376"/>
        <end position="437"/>
    </location>
</feature>
<feature type="compositionally biased region" description="Low complexity" evidence="1">
    <location>
        <begin position="206"/>
        <end position="228"/>
    </location>
</feature>
<feature type="region of interest" description="Disordered" evidence="1">
    <location>
        <begin position="269"/>
        <end position="362"/>
    </location>
</feature>
<dbReference type="GO" id="GO:0031297">
    <property type="term" value="P:replication fork processing"/>
    <property type="evidence" value="ECO:0007669"/>
    <property type="project" value="InterPro"/>
</dbReference>
<protein>
    <submittedName>
        <fullName evidence="2">Uncharacterized protein</fullName>
    </submittedName>
</protein>
<feature type="compositionally biased region" description="Basic residues" evidence="1">
    <location>
        <begin position="158"/>
        <end position="169"/>
    </location>
</feature>
<organism evidence="2 3">
    <name type="scientific">Tortispora caseinolytica NRRL Y-17796</name>
    <dbReference type="NCBI Taxonomy" id="767744"/>
    <lineage>
        <taxon>Eukaryota</taxon>
        <taxon>Fungi</taxon>
        <taxon>Dikarya</taxon>
        <taxon>Ascomycota</taxon>
        <taxon>Saccharomycotina</taxon>
        <taxon>Trigonopsidomycetes</taxon>
        <taxon>Trigonopsidales</taxon>
        <taxon>Trigonopsidaceae</taxon>
        <taxon>Tortispora</taxon>
    </lineage>
</organism>
<proteinExistence type="predicted"/>
<dbReference type="EMBL" id="KV453842">
    <property type="protein sequence ID" value="ODV91397.1"/>
    <property type="molecule type" value="Genomic_DNA"/>
</dbReference>
<feature type="compositionally biased region" description="Polar residues" evidence="1">
    <location>
        <begin position="629"/>
        <end position="638"/>
    </location>
</feature>
<dbReference type="Pfam" id="PF09462">
    <property type="entry name" value="Mus7"/>
    <property type="match status" value="1"/>
</dbReference>